<evidence type="ECO:0000313" key="2">
    <source>
        <dbReference type="EMBL" id="KKK67140.1"/>
    </source>
</evidence>
<protein>
    <recommendedName>
        <fullName evidence="1">PD-(D/E)XK endonuclease-like domain-containing protein</fullName>
    </recommendedName>
</protein>
<feature type="non-terminal residue" evidence="2">
    <location>
        <position position="308"/>
    </location>
</feature>
<evidence type="ECO:0000259" key="1">
    <source>
        <dbReference type="Pfam" id="PF12705"/>
    </source>
</evidence>
<organism evidence="2">
    <name type="scientific">marine sediment metagenome</name>
    <dbReference type="NCBI Taxonomy" id="412755"/>
    <lineage>
        <taxon>unclassified sequences</taxon>
        <taxon>metagenomes</taxon>
        <taxon>ecological metagenomes</taxon>
    </lineage>
</organism>
<name>A0A0F8Y0P8_9ZZZZ</name>
<proteinExistence type="predicted"/>
<dbReference type="EMBL" id="LAZR01059751">
    <property type="protein sequence ID" value="KKK67140.1"/>
    <property type="molecule type" value="Genomic_DNA"/>
</dbReference>
<reference evidence="2" key="1">
    <citation type="journal article" date="2015" name="Nature">
        <title>Complex archaea that bridge the gap between prokaryotes and eukaryotes.</title>
        <authorList>
            <person name="Spang A."/>
            <person name="Saw J.H."/>
            <person name="Jorgensen S.L."/>
            <person name="Zaremba-Niedzwiedzka K."/>
            <person name="Martijn J."/>
            <person name="Lind A.E."/>
            <person name="van Eijk R."/>
            <person name="Schleper C."/>
            <person name="Guy L."/>
            <person name="Ettema T.J."/>
        </authorList>
    </citation>
    <scope>NUCLEOTIDE SEQUENCE</scope>
</reference>
<dbReference type="InterPro" id="IPR011604">
    <property type="entry name" value="PDDEXK-like_dom_sf"/>
</dbReference>
<comment type="caution">
    <text evidence="2">The sequence shown here is derived from an EMBL/GenBank/DDBJ whole genome shotgun (WGS) entry which is preliminary data.</text>
</comment>
<feature type="domain" description="PD-(D/E)XK endonuclease-like" evidence="1">
    <location>
        <begin position="5"/>
        <end position="307"/>
    </location>
</feature>
<dbReference type="InterPro" id="IPR038726">
    <property type="entry name" value="PDDEXK_AddAB-type"/>
</dbReference>
<dbReference type="Gene3D" id="3.90.320.10">
    <property type="match status" value="1"/>
</dbReference>
<dbReference type="Pfam" id="PF12705">
    <property type="entry name" value="PDDEXK_1"/>
    <property type="match status" value="1"/>
</dbReference>
<accession>A0A0F8Y0P8</accession>
<gene>
    <name evidence="2" type="ORF">LCGC14_2957040</name>
</gene>
<dbReference type="AlphaFoldDB" id="A0A0F8Y0P8"/>
<sequence length="308" mass="35685">MNGTSYSAINTYQRCPKLYFYKYVKNLQRNKRSVALTQGTDAHKFLQVFFLALQQGRHVSGAWDEVYAYTDELAAANKELTFEDEHAEYVELLAETLQWIAGYCDQYGEEWEVLHVEEEFLIMFETGEIITFTPDLVVRDRNGYVWIIDHKTTSAIPDSGIPFGDMQALLYYAGVQAIYPECRGFIFNRLRKKIPTQPRLTKTGDKRVADFKRIDTTYEVLRDFLVDEAPDLLNDPTHQQRLAELRDAPERWFWTETVYVNESTEEATLEDVAVVLGQMQASKEITAYPRNLQEDRGYLSCGKCAFQP</sequence>